<organism evidence="2 3">
    <name type="scientific">Penicillium italicum</name>
    <name type="common">Blue mold</name>
    <dbReference type="NCBI Taxonomy" id="40296"/>
    <lineage>
        <taxon>Eukaryota</taxon>
        <taxon>Fungi</taxon>
        <taxon>Dikarya</taxon>
        <taxon>Ascomycota</taxon>
        <taxon>Pezizomycotina</taxon>
        <taxon>Eurotiomycetes</taxon>
        <taxon>Eurotiomycetidae</taxon>
        <taxon>Eurotiales</taxon>
        <taxon>Aspergillaceae</taxon>
        <taxon>Penicillium</taxon>
    </lineage>
</organism>
<evidence type="ECO:0000256" key="1">
    <source>
        <dbReference type="SAM" id="MobiDB-lite"/>
    </source>
</evidence>
<proteinExistence type="predicted"/>
<gene>
    <name evidence="2" type="ORF">PITC_086930</name>
</gene>
<evidence type="ECO:0000313" key="2">
    <source>
        <dbReference type="EMBL" id="KGO64197.1"/>
    </source>
</evidence>
<comment type="caution">
    <text evidence="2">The sequence shown here is derived from an EMBL/GenBank/DDBJ whole genome shotgun (WGS) entry which is preliminary data.</text>
</comment>
<accession>A0A0A2K8N8</accession>
<dbReference type="Proteomes" id="UP000030104">
    <property type="component" value="Unassembled WGS sequence"/>
</dbReference>
<evidence type="ECO:0000313" key="3">
    <source>
        <dbReference type="Proteomes" id="UP000030104"/>
    </source>
</evidence>
<name>A0A0A2K8N8_PENIT</name>
<feature type="region of interest" description="Disordered" evidence="1">
    <location>
        <begin position="1"/>
        <end position="40"/>
    </location>
</feature>
<protein>
    <submittedName>
        <fullName evidence="2">Uncharacterized protein</fullName>
    </submittedName>
</protein>
<dbReference type="HOGENOM" id="CLU_3299580_0_0_1"/>
<reference evidence="2 3" key="1">
    <citation type="journal article" date="2015" name="Mol. Plant Microbe Interact.">
        <title>Genome, transcriptome, and functional analyses of Penicillium expansum provide new insights into secondary metabolism and pathogenicity.</title>
        <authorList>
            <person name="Ballester A.R."/>
            <person name="Marcet-Houben M."/>
            <person name="Levin E."/>
            <person name="Sela N."/>
            <person name="Selma-Lazaro C."/>
            <person name="Carmona L."/>
            <person name="Wisniewski M."/>
            <person name="Droby S."/>
            <person name="Gonzalez-Candelas L."/>
            <person name="Gabaldon T."/>
        </authorList>
    </citation>
    <scope>NUCLEOTIDE SEQUENCE [LARGE SCALE GENOMIC DNA]</scope>
    <source>
        <strain evidence="2 3">PHI-1</strain>
    </source>
</reference>
<feature type="compositionally biased region" description="Polar residues" evidence="1">
    <location>
        <begin position="18"/>
        <end position="32"/>
    </location>
</feature>
<dbReference type="OrthoDB" id="10629091at2759"/>
<sequence>MQQSSGQCRARNAIRQVAQPTAKSDANENSNAMAMDMVMQ</sequence>
<keyword evidence="3" id="KW-1185">Reference proteome</keyword>
<dbReference type="AlphaFoldDB" id="A0A0A2K8N8"/>
<dbReference type="EMBL" id="JQGA01001602">
    <property type="protein sequence ID" value="KGO64197.1"/>
    <property type="molecule type" value="Genomic_DNA"/>
</dbReference>